<evidence type="ECO:0000259" key="14">
    <source>
        <dbReference type="PROSITE" id="PS51999"/>
    </source>
</evidence>
<dbReference type="EMBL" id="JAEHOE010000067">
    <property type="protein sequence ID" value="KAG2489940.1"/>
    <property type="molecule type" value="Genomic_DNA"/>
</dbReference>
<feature type="region of interest" description="Disordered" evidence="13">
    <location>
        <begin position="539"/>
        <end position="620"/>
    </location>
</feature>
<feature type="compositionally biased region" description="Gly residues" evidence="13">
    <location>
        <begin position="895"/>
        <end position="922"/>
    </location>
</feature>
<feature type="compositionally biased region" description="Low complexity" evidence="13">
    <location>
        <begin position="389"/>
        <end position="400"/>
    </location>
</feature>
<dbReference type="AlphaFoldDB" id="A0A836BV02"/>
<dbReference type="GO" id="GO:0006284">
    <property type="term" value="P:base-excision repair"/>
    <property type="evidence" value="ECO:0007669"/>
    <property type="project" value="TreeGrafter"/>
</dbReference>
<evidence type="ECO:0000256" key="3">
    <source>
        <dbReference type="ARBA" id="ARBA00022723"/>
    </source>
</evidence>
<comment type="cofactor">
    <cofactor evidence="10">
        <name>Mg(2+)</name>
        <dbReference type="ChEBI" id="CHEBI:18420"/>
    </cofactor>
    <cofactor evidence="10">
        <name>Mn(2+)</name>
        <dbReference type="ChEBI" id="CHEBI:29035"/>
    </cofactor>
    <text evidence="10">Probably binds two magnesium or manganese ions per subunit.</text>
</comment>
<feature type="compositionally biased region" description="Low complexity" evidence="13">
    <location>
        <begin position="764"/>
        <end position="780"/>
    </location>
</feature>
<feature type="active site" description="Proton donor/acceptor" evidence="9">
    <location>
        <position position="213"/>
    </location>
</feature>
<evidence type="ECO:0000256" key="12">
    <source>
        <dbReference type="PROSITE-ProRule" id="PRU01343"/>
    </source>
</evidence>
<feature type="compositionally biased region" description="Gly residues" evidence="13">
    <location>
        <begin position="784"/>
        <end position="794"/>
    </location>
</feature>
<dbReference type="Pfam" id="PF03372">
    <property type="entry name" value="Exo_endo_phos"/>
    <property type="match status" value="1"/>
</dbReference>
<feature type="region of interest" description="Disordered" evidence="13">
    <location>
        <begin position="386"/>
        <end position="410"/>
    </location>
</feature>
<feature type="region of interest" description="Disordered" evidence="13">
    <location>
        <begin position="246"/>
        <end position="308"/>
    </location>
</feature>
<feature type="binding site" evidence="10">
    <location>
        <position position="213"/>
    </location>
    <ligand>
        <name>Mg(2+)</name>
        <dbReference type="ChEBI" id="CHEBI:18420"/>
        <label>1</label>
    </ligand>
</feature>
<keyword evidence="4 12" id="KW-0863">Zinc-finger</keyword>
<keyword evidence="5" id="KW-0378">Hydrolase</keyword>
<dbReference type="SUPFAM" id="SSF56219">
    <property type="entry name" value="DNase I-like"/>
    <property type="match status" value="1"/>
</dbReference>
<proteinExistence type="inferred from homology"/>
<dbReference type="PANTHER" id="PTHR22748">
    <property type="entry name" value="AP ENDONUCLEASE"/>
    <property type="match status" value="1"/>
</dbReference>
<evidence type="ECO:0000256" key="5">
    <source>
        <dbReference type="ARBA" id="ARBA00022801"/>
    </source>
</evidence>
<keyword evidence="16" id="KW-1185">Reference proteome</keyword>
<accession>A0A836BV02</accession>
<dbReference type="GO" id="GO:0008311">
    <property type="term" value="F:double-stranded DNA 3'-5' DNA exonuclease activity"/>
    <property type="evidence" value="ECO:0007669"/>
    <property type="project" value="TreeGrafter"/>
</dbReference>
<feature type="active site" evidence="9">
    <location>
        <position position="170"/>
    </location>
</feature>
<dbReference type="Proteomes" id="UP000612055">
    <property type="component" value="Unassembled WGS sequence"/>
</dbReference>
<dbReference type="GO" id="GO:0008081">
    <property type="term" value="F:phosphoric diester hydrolase activity"/>
    <property type="evidence" value="ECO:0007669"/>
    <property type="project" value="TreeGrafter"/>
</dbReference>
<reference evidence="15" key="1">
    <citation type="journal article" date="2020" name="bioRxiv">
        <title>Comparative genomics of Chlamydomonas.</title>
        <authorList>
            <person name="Craig R.J."/>
            <person name="Hasan A.R."/>
            <person name="Ness R.W."/>
            <person name="Keightley P.D."/>
        </authorList>
    </citation>
    <scope>NUCLEOTIDE SEQUENCE</scope>
    <source>
        <strain evidence="15">CCAP 11/70</strain>
    </source>
</reference>
<dbReference type="OrthoDB" id="391817at2759"/>
<dbReference type="GO" id="GO:0005634">
    <property type="term" value="C:nucleus"/>
    <property type="evidence" value="ECO:0007669"/>
    <property type="project" value="TreeGrafter"/>
</dbReference>
<dbReference type="InterPro" id="IPR010666">
    <property type="entry name" value="Znf_GRF"/>
</dbReference>
<dbReference type="GO" id="GO:0008270">
    <property type="term" value="F:zinc ion binding"/>
    <property type="evidence" value="ECO:0007669"/>
    <property type="project" value="UniProtKB-KW"/>
</dbReference>
<evidence type="ECO:0000256" key="1">
    <source>
        <dbReference type="ARBA" id="ARBA00007092"/>
    </source>
</evidence>
<evidence type="ECO:0000256" key="10">
    <source>
        <dbReference type="PIRSR" id="PIRSR604808-2"/>
    </source>
</evidence>
<feature type="compositionally biased region" description="Pro residues" evidence="13">
    <location>
        <begin position="122"/>
        <end position="131"/>
    </location>
</feature>
<dbReference type="InterPro" id="IPR004808">
    <property type="entry name" value="AP_endonuc_1"/>
</dbReference>
<dbReference type="InterPro" id="IPR005135">
    <property type="entry name" value="Endo/exonuclease/phosphatase"/>
</dbReference>
<feature type="site" description="Important for catalytic activity" evidence="11">
    <location>
        <position position="361"/>
    </location>
</feature>
<feature type="domain" description="GRF-type" evidence="14">
    <location>
        <begin position="843"/>
        <end position="889"/>
    </location>
</feature>
<feature type="region of interest" description="Disordered" evidence="13">
    <location>
        <begin position="646"/>
        <end position="830"/>
    </location>
</feature>
<evidence type="ECO:0000256" key="8">
    <source>
        <dbReference type="ARBA" id="ARBA00023242"/>
    </source>
</evidence>
<evidence type="ECO:0000256" key="7">
    <source>
        <dbReference type="ARBA" id="ARBA00022842"/>
    </source>
</evidence>
<dbReference type="Pfam" id="PF06839">
    <property type="entry name" value="Zn_ribbon_GRF"/>
    <property type="match status" value="1"/>
</dbReference>
<name>A0A836BV02_9CHLO</name>
<feature type="compositionally biased region" description="Gly residues" evidence="13">
    <location>
        <begin position="719"/>
        <end position="730"/>
    </location>
</feature>
<dbReference type="PANTHER" id="PTHR22748:SF4">
    <property type="entry name" value="DNA-(APURINIC OR APYRIMIDINIC SITE) ENDONUCLEASE 2"/>
    <property type="match status" value="1"/>
</dbReference>
<sequence>MRVRVVSWNINGLRRIVNAFGSLAKLLDSLDADIICFQETKLTRADLKRELALADGWESFFAFTRGKVGYSGVATFCRRECCVPAWAEEGFTGVLQQPGPPGQGPSQNQSQGQAAPASSSYTPPPSGPAPSPALELFLAAGRRPEELRRLDGEGRVLLLHLGPLALVNVYGPAISSEERAEERAAFKMEFYRALQLRLDALLAGGRRVVVVGDLNISPHPIDVAGATPRDFDGRRADRAWLRGLMARGPPLEPDGPAGLAGLTGPGGQSAGDGQKPGAEEAWAARAESEGERGDEGDEEREEAQAWREEEARAGACGVEASRAACVPFVDAFRAFQPDRVVYSCWNTSSGARVNNYGSRIDHTLAADGSEAGRTAVRAHRRAWAREQGVRQQGQQGRAAGAEGGASAWRPPVPDWVLGADVLPDVEGSDHAPVTLTLDLPEHELTRGPAAAAAPPLPLSSRLLFDASRQATLQDVIARRAATVETVTTASQPPDPACASATANPAAVNAAGVSDCARASAGGGGGGGRLHGVSAGAGGSLRGGGAAGGAARAGSAGPGAAGGQRKLTAFLKPQPKPSQQQQPWVQAPAQSPPPQAPSRNGTSNASRAGGGGGPPRPLAPLASAPLAAATAIWPGATCGFELGRGGDASDPIALDESDAEGEGGSGAATPGGSGQRAGSDGGGGGGDSGAGGGGGGASPSRGGSGGGMGVGSEQVRWDPGEGGGIGGGGAGWARAGSAPAELLGGTWGSQGRGDHAMGETGAGDAGAWAADAQASAPAGPEAGPGPEGAGPGPEGAGPSPEGAEPAADAEEGVAGSDAPSAPQARSQAALAWRQIQQQMKPPTCGHGEPCVIRTVKKKGENNGRQFWCCARPDGLPPNGRCEYFAWARGRAPAAAAGGGGGAGGGGKAAGGGSGGGAGGGGGSVKAALSNMPRKKPRR</sequence>
<gene>
    <name evidence="15" type="ORF">HYH03_011572</name>
</gene>
<feature type="region of interest" description="Disordered" evidence="13">
    <location>
        <begin position="93"/>
        <end position="133"/>
    </location>
</feature>
<feature type="compositionally biased region" description="Low complexity" evidence="13">
    <location>
        <begin position="795"/>
        <end position="830"/>
    </location>
</feature>
<keyword evidence="3 10" id="KW-0479">Metal-binding</keyword>
<protein>
    <recommendedName>
        <fullName evidence="2">DNA-(apurinic or apyrimidinic site) endonuclease 2</fullName>
    </recommendedName>
</protein>
<dbReference type="PROSITE" id="PS51435">
    <property type="entry name" value="AP_NUCLEASE_F1_4"/>
    <property type="match status" value="1"/>
</dbReference>
<dbReference type="PROSITE" id="PS51999">
    <property type="entry name" value="ZF_GRF"/>
    <property type="match status" value="1"/>
</dbReference>
<evidence type="ECO:0000313" key="15">
    <source>
        <dbReference type="EMBL" id="KAG2489940.1"/>
    </source>
</evidence>
<feature type="binding site" evidence="10">
    <location>
        <position position="430"/>
    </location>
    <ligand>
        <name>Mg(2+)</name>
        <dbReference type="ChEBI" id="CHEBI:18420"/>
        <label>1</label>
    </ligand>
</feature>
<feature type="binding site" evidence="10">
    <location>
        <position position="215"/>
    </location>
    <ligand>
        <name>Mg(2+)</name>
        <dbReference type="ChEBI" id="CHEBI:18420"/>
        <label>1</label>
    </ligand>
</feature>
<dbReference type="InterPro" id="IPR036691">
    <property type="entry name" value="Endo/exonu/phosph_ase_sf"/>
</dbReference>
<keyword evidence="8" id="KW-0539">Nucleus</keyword>
<feature type="binding site" evidence="10">
    <location>
        <position position="9"/>
    </location>
    <ligand>
        <name>Mg(2+)</name>
        <dbReference type="ChEBI" id="CHEBI:18420"/>
        <label>1</label>
    </ligand>
</feature>
<keyword evidence="7 10" id="KW-0460">Magnesium</keyword>
<evidence type="ECO:0000256" key="13">
    <source>
        <dbReference type="SAM" id="MobiDB-lite"/>
    </source>
</evidence>
<feature type="compositionally biased region" description="Gly residues" evidence="13">
    <location>
        <begin position="261"/>
        <end position="270"/>
    </location>
</feature>
<feature type="binding site" evidence="10">
    <location>
        <position position="39"/>
    </location>
    <ligand>
        <name>Mg(2+)</name>
        <dbReference type="ChEBI" id="CHEBI:18420"/>
        <label>1</label>
    </ligand>
</feature>
<feature type="active site" description="Proton acceptor" evidence="9">
    <location>
        <position position="430"/>
    </location>
</feature>
<evidence type="ECO:0000256" key="6">
    <source>
        <dbReference type="ARBA" id="ARBA00022833"/>
    </source>
</evidence>
<organism evidence="15 16">
    <name type="scientific">Edaphochlamys debaryana</name>
    <dbReference type="NCBI Taxonomy" id="47281"/>
    <lineage>
        <taxon>Eukaryota</taxon>
        <taxon>Viridiplantae</taxon>
        <taxon>Chlorophyta</taxon>
        <taxon>core chlorophytes</taxon>
        <taxon>Chlorophyceae</taxon>
        <taxon>CS clade</taxon>
        <taxon>Chlamydomonadales</taxon>
        <taxon>Chlamydomonadales incertae sedis</taxon>
        <taxon>Edaphochlamys</taxon>
    </lineage>
</organism>
<feature type="compositionally biased region" description="Low complexity" evidence="13">
    <location>
        <begin position="576"/>
        <end position="588"/>
    </location>
</feature>
<feature type="region of interest" description="Disordered" evidence="13">
    <location>
        <begin position="891"/>
        <end position="937"/>
    </location>
</feature>
<evidence type="ECO:0000256" key="9">
    <source>
        <dbReference type="PIRSR" id="PIRSR604808-1"/>
    </source>
</evidence>
<evidence type="ECO:0000256" key="4">
    <source>
        <dbReference type="ARBA" id="ARBA00022771"/>
    </source>
</evidence>
<comment type="caution">
    <text evidence="15">The sequence shown here is derived from an EMBL/GenBank/DDBJ whole genome shotgun (WGS) entry which is preliminary data.</text>
</comment>
<comment type="similarity">
    <text evidence="1">Belongs to the DNA repair enzymes AP/ExoA family.</text>
</comment>
<evidence type="ECO:0000313" key="16">
    <source>
        <dbReference type="Proteomes" id="UP000612055"/>
    </source>
</evidence>
<feature type="site" description="Interaction with DNA substrate" evidence="11">
    <location>
        <position position="430"/>
    </location>
</feature>
<evidence type="ECO:0000256" key="11">
    <source>
        <dbReference type="PIRSR" id="PIRSR604808-3"/>
    </source>
</evidence>
<keyword evidence="6" id="KW-0862">Zinc</keyword>
<dbReference type="Gene3D" id="3.60.10.10">
    <property type="entry name" value="Endonuclease/exonuclease/phosphatase"/>
    <property type="match status" value="1"/>
</dbReference>
<feature type="site" description="Transition state stabilizer" evidence="11">
    <location>
        <position position="215"/>
    </location>
</feature>
<feature type="compositionally biased region" description="Low complexity" evidence="13">
    <location>
        <begin position="104"/>
        <end position="121"/>
    </location>
</feature>
<keyword evidence="10" id="KW-0464">Manganese</keyword>
<feature type="binding site" evidence="10">
    <location>
        <position position="429"/>
    </location>
    <ligand>
        <name>Mg(2+)</name>
        <dbReference type="ChEBI" id="CHEBI:18420"/>
        <label>1</label>
    </ligand>
</feature>
<evidence type="ECO:0000256" key="2">
    <source>
        <dbReference type="ARBA" id="ARBA00013541"/>
    </source>
</evidence>
<dbReference type="GO" id="GO:0003906">
    <property type="term" value="F:DNA-(apurinic or apyrimidinic site) endonuclease activity"/>
    <property type="evidence" value="ECO:0007669"/>
    <property type="project" value="TreeGrafter"/>
</dbReference>
<feature type="compositionally biased region" description="Gly residues" evidence="13">
    <location>
        <begin position="661"/>
        <end position="709"/>
    </location>
</feature>